<reference evidence="2" key="1">
    <citation type="submission" date="2017-12" db="EMBL/GenBank/DDBJ databases">
        <authorList>
            <person name="Barbosa P."/>
            <person name="Usie A."/>
            <person name="Ramos A.M."/>
        </authorList>
    </citation>
    <scope>NUCLEOTIDE SEQUENCE</scope>
    <source>
        <strain evidence="2">HL8</strain>
        <tissue evidence="2">Leaves</tissue>
    </source>
</reference>
<reference evidence="2" key="2">
    <citation type="journal article" date="2018" name="Sci. Data">
        <title>The draft genome sequence of cork oak.</title>
        <authorList>
            <person name="Ramos A.M."/>
            <person name="Usie A."/>
            <person name="Barbosa P."/>
            <person name="Barros P.M."/>
            <person name="Capote T."/>
            <person name="Chaves I."/>
            <person name="Simoes F."/>
            <person name="Abreu I."/>
            <person name="Carrasquinho I."/>
            <person name="Faro C."/>
            <person name="Guimaraes J.B."/>
            <person name="Mendonca D."/>
            <person name="Nobrega F."/>
            <person name="Rodrigues L."/>
            <person name="Saibo N.J.M."/>
            <person name="Varela M.C."/>
            <person name="Egas C."/>
            <person name="Matos J."/>
            <person name="Miguel C.M."/>
            <person name="Oliveira M.M."/>
            <person name="Ricardo C.P."/>
            <person name="Goncalves S."/>
        </authorList>
    </citation>
    <scope>NUCLEOTIDE SEQUENCE [LARGE SCALE GENOMIC DNA]</scope>
    <source>
        <strain evidence="2">HL8</strain>
    </source>
</reference>
<keyword evidence="1" id="KW-0812">Transmembrane</keyword>
<keyword evidence="1" id="KW-0472">Membrane</keyword>
<keyword evidence="1" id="KW-1133">Transmembrane helix</keyword>
<dbReference type="EMBL" id="PKMF04000002">
    <property type="protein sequence ID" value="KAK7861294.1"/>
    <property type="molecule type" value="Genomic_DNA"/>
</dbReference>
<comment type="caution">
    <text evidence="2">The sequence shown here is derived from an EMBL/GenBank/DDBJ whole genome shotgun (WGS) entry which is preliminary data.</text>
</comment>
<protein>
    <submittedName>
        <fullName evidence="2">Dolichyl-diphosphooligosaccharide--protein glycosyltransferase subunit 3a</fullName>
    </submittedName>
</protein>
<evidence type="ECO:0000313" key="2">
    <source>
        <dbReference type="EMBL" id="KAK7861294.1"/>
    </source>
</evidence>
<name>A0AAW0MCZ4_QUESU</name>
<dbReference type="AlphaFoldDB" id="A0AAW0MCZ4"/>
<gene>
    <name evidence="2" type="primary">OST3A</name>
    <name evidence="2" type="ORF">CFP56_011393</name>
</gene>
<feature type="transmembrane region" description="Helical" evidence="1">
    <location>
        <begin position="12"/>
        <end position="31"/>
    </location>
</feature>
<sequence>MKGETLLHDPKLWLTGSVFVYFFSFLFGSGFRERDGGCWVRLGLLAFGLSLQL</sequence>
<evidence type="ECO:0000256" key="1">
    <source>
        <dbReference type="SAM" id="Phobius"/>
    </source>
</evidence>
<organism evidence="2">
    <name type="scientific">Quercus suber</name>
    <name type="common">Cork oak</name>
    <dbReference type="NCBI Taxonomy" id="58331"/>
    <lineage>
        <taxon>Eukaryota</taxon>
        <taxon>Viridiplantae</taxon>
        <taxon>Streptophyta</taxon>
        <taxon>Embryophyta</taxon>
        <taxon>Tracheophyta</taxon>
        <taxon>Spermatophyta</taxon>
        <taxon>Magnoliopsida</taxon>
        <taxon>eudicotyledons</taxon>
        <taxon>Gunneridae</taxon>
        <taxon>Pentapetalae</taxon>
        <taxon>rosids</taxon>
        <taxon>fabids</taxon>
        <taxon>Fagales</taxon>
        <taxon>Fagaceae</taxon>
        <taxon>Quercus</taxon>
    </lineage>
</organism>
<proteinExistence type="predicted"/>
<reference evidence="2" key="3">
    <citation type="submission" date="2023-07" db="EMBL/GenBank/DDBJ databases">
        <title>An improved reference 1 genome and first organelle genomes of Quercus suber.</title>
        <authorList>
            <consortium name="Genosuber Consortium"/>
            <person name="Usie A."/>
            <person name="Serra O."/>
            <person name="Barros P."/>
        </authorList>
    </citation>
    <scope>NUCLEOTIDE SEQUENCE</scope>
    <source>
        <strain evidence="2">HL8</strain>
        <tissue evidence="2">Leaves</tissue>
    </source>
</reference>
<accession>A0AAW0MCZ4</accession>